<dbReference type="AlphaFoldDB" id="A0AAW1M7I3"/>
<evidence type="ECO:0000259" key="9">
    <source>
        <dbReference type="PROSITE" id="PS51032"/>
    </source>
</evidence>
<dbReference type="GO" id="GO:0003677">
    <property type="term" value="F:DNA binding"/>
    <property type="evidence" value="ECO:0007669"/>
    <property type="project" value="UniProtKB-KW"/>
</dbReference>
<organism evidence="10 11">
    <name type="scientific">Saponaria officinalis</name>
    <name type="common">Common soapwort</name>
    <name type="synonym">Lychnis saponaria</name>
    <dbReference type="NCBI Taxonomy" id="3572"/>
    <lineage>
        <taxon>Eukaryota</taxon>
        <taxon>Viridiplantae</taxon>
        <taxon>Streptophyta</taxon>
        <taxon>Embryophyta</taxon>
        <taxon>Tracheophyta</taxon>
        <taxon>Spermatophyta</taxon>
        <taxon>Magnoliopsida</taxon>
        <taxon>eudicotyledons</taxon>
        <taxon>Gunneridae</taxon>
        <taxon>Pentapetalae</taxon>
        <taxon>Caryophyllales</taxon>
        <taxon>Caryophyllaceae</taxon>
        <taxon>Caryophylleae</taxon>
        <taxon>Saponaria</taxon>
    </lineage>
</organism>
<dbReference type="Pfam" id="PF00847">
    <property type="entry name" value="AP2"/>
    <property type="match status" value="1"/>
</dbReference>
<sequence length="258" mass="28459">MSLMDVPRSSNSGSESTSNTNNNTSAESTQQKQANSAEKESKVKTKKTRDTSRHPVYRGVRMRAWGKWVSEIREPRKKSRIWLGTFPNPEMAARAHDVAALSIKGETAILNFPHLAEHFPRPVSLSPRDVQAAATKAAAMDHFDDVLSPSGSTSTSTSTLSSLSSCGSLSSMMSIDNMDLGNSDELSEIVELPSLRPSDDSAELLVGFNDFVYDINNCGEIGWFNNDDNSTWFQSMEDLNDNNHLISPGFEGLLWDYM</sequence>
<dbReference type="SMART" id="SM00380">
    <property type="entry name" value="AP2"/>
    <property type="match status" value="1"/>
</dbReference>
<evidence type="ECO:0000256" key="4">
    <source>
        <dbReference type="ARBA" id="ARBA00023159"/>
    </source>
</evidence>
<name>A0AAW1M7I3_SAPOF</name>
<protein>
    <recommendedName>
        <fullName evidence="9">AP2/ERF domain-containing protein</fullName>
    </recommendedName>
</protein>
<evidence type="ECO:0000256" key="3">
    <source>
        <dbReference type="ARBA" id="ARBA00023125"/>
    </source>
</evidence>
<evidence type="ECO:0000256" key="5">
    <source>
        <dbReference type="ARBA" id="ARBA00023163"/>
    </source>
</evidence>
<dbReference type="PANTHER" id="PTHR31985">
    <property type="entry name" value="ETHYLENE-RESPONSIVE TRANSCRIPTION FACTOR ERF042-RELATED"/>
    <property type="match status" value="1"/>
</dbReference>
<comment type="subcellular location">
    <subcellularLocation>
        <location evidence="1">Nucleus</location>
    </subcellularLocation>
</comment>
<comment type="similarity">
    <text evidence="7">Belongs to the AP2/ERF transcription factor family. ERF subfamily.</text>
</comment>
<dbReference type="InterPro" id="IPR001471">
    <property type="entry name" value="AP2/ERF_dom"/>
</dbReference>
<dbReference type="SUPFAM" id="SSF54171">
    <property type="entry name" value="DNA-binding domain"/>
    <property type="match status" value="1"/>
</dbReference>
<evidence type="ECO:0000313" key="11">
    <source>
        <dbReference type="Proteomes" id="UP001443914"/>
    </source>
</evidence>
<keyword evidence="2" id="KW-0805">Transcription regulation</keyword>
<reference evidence="10" key="1">
    <citation type="submission" date="2024-03" db="EMBL/GenBank/DDBJ databases">
        <title>WGS assembly of Saponaria officinalis var. Norfolk2.</title>
        <authorList>
            <person name="Jenkins J."/>
            <person name="Shu S."/>
            <person name="Grimwood J."/>
            <person name="Barry K."/>
            <person name="Goodstein D."/>
            <person name="Schmutz J."/>
            <person name="Leebens-Mack J."/>
            <person name="Osbourn A."/>
        </authorList>
    </citation>
    <scope>NUCLEOTIDE SEQUENCE [LARGE SCALE GENOMIC DNA]</scope>
    <source>
        <strain evidence="10">JIC</strain>
    </source>
</reference>
<dbReference type="GO" id="GO:0003700">
    <property type="term" value="F:DNA-binding transcription factor activity"/>
    <property type="evidence" value="ECO:0007669"/>
    <property type="project" value="InterPro"/>
</dbReference>
<dbReference type="Gene3D" id="3.30.730.10">
    <property type="entry name" value="AP2/ERF domain"/>
    <property type="match status" value="1"/>
</dbReference>
<keyword evidence="3" id="KW-0238">DNA-binding</keyword>
<evidence type="ECO:0000313" key="10">
    <source>
        <dbReference type="EMBL" id="KAK9742114.1"/>
    </source>
</evidence>
<dbReference type="PRINTS" id="PR00367">
    <property type="entry name" value="ETHRSPELEMNT"/>
</dbReference>
<proteinExistence type="inferred from homology"/>
<dbReference type="FunFam" id="3.30.730.10:FF:000001">
    <property type="entry name" value="Ethylene-responsive transcription factor 2"/>
    <property type="match status" value="1"/>
</dbReference>
<dbReference type="InterPro" id="IPR036955">
    <property type="entry name" value="AP2/ERF_dom_sf"/>
</dbReference>
<dbReference type="EMBL" id="JBDFQZ010000003">
    <property type="protein sequence ID" value="KAK9742114.1"/>
    <property type="molecule type" value="Genomic_DNA"/>
</dbReference>
<comment type="caution">
    <text evidence="10">The sequence shown here is derived from an EMBL/GenBank/DDBJ whole genome shotgun (WGS) entry which is preliminary data.</text>
</comment>
<accession>A0AAW1M7I3</accession>
<dbReference type="GO" id="GO:0005634">
    <property type="term" value="C:nucleus"/>
    <property type="evidence" value="ECO:0007669"/>
    <property type="project" value="UniProtKB-SubCell"/>
</dbReference>
<feature type="region of interest" description="Disordered" evidence="8">
    <location>
        <begin position="1"/>
        <end position="57"/>
    </location>
</feature>
<dbReference type="InterPro" id="IPR051032">
    <property type="entry name" value="AP2/ERF_TF_ERF_subfamily"/>
</dbReference>
<feature type="compositionally biased region" description="Basic and acidic residues" evidence="8">
    <location>
        <begin position="37"/>
        <end position="53"/>
    </location>
</feature>
<evidence type="ECO:0000256" key="2">
    <source>
        <dbReference type="ARBA" id="ARBA00023015"/>
    </source>
</evidence>
<dbReference type="InterPro" id="IPR016177">
    <property type="entry name" value="DNA-bd_dom_sf"/>
</dbReference>
<feature type="domain" description="AP2/ERF" evidence="9">
    <location>
        <begin position="56"/>
        <end position="113"/>
    </location>
</feature>
<feature type="compositionally biased region" description="Low complexity" evidence="8">
    <location>
        <begin position="9"/>
        <end position="29"/>
    </location>
</feature>
<keyword evidence="11" id="KW-1185">Reference proteome</keyword>
<dbReference type="PROSITE" id="PS51032">
    <property type="entry name" value="AP2_ERF"/>
    <property type="match status" value="1"/>
</dbReference>
<keyword evidence="4" id="KW-0010">Activator</keyword>
<dbReference type="CDD" id="cd00018">
    <property type="entry name" value="AP2"/>
    <property type="match status" value="1"/>
</dbReference>
<evidence type="ECO:0000256" key="7">
    <source>
        <dbReference type="ARBA" id="ARBA00024343"/>
    </source>
</evidence>
<keyword evidence="5" id="KW-0804">Transcription</keyword>
<evidence type="ECO:0000256" key="8">
    <source>
        <dbReference type="SAM" id="MobiDB-lite"/>
    </source>
</evidence>
<dbReference type="PANTHER" id="PTHR31985:SF259">
    <property type="entry name" value="DEHYDRATION-RESPONSIVE ELEMENT-BINDING PROTEIN 3"/>
    <property type="match status" value="1"/>
</dbReference>
<evidence type="ECO:0000256" key="6">
    <source>
        <dbReference type="ARBA" id="ARBA00023242"/>
    </source>
</evidence>
<keyword evidence="6" id="KW-0539">Nucleus</keyword>
<dbReference type="Proteomes" id="UP001443914">
    <property type="component" value="Unassembled WGS sequence"/>
</dbReference>
<gene>
    <name evidence="10" type="ORF">RND81_03G149200</name>
</gene>
<evidence type="ECO:0000256" key="1">
    <source>
        <dbReference type="ARBA" id="ARBA00004123"/>
    </source>
</evidence>